<evidence type="ECO:0000259" key="3">
    <source>
        <dbReference type="Pfam" id="PF00135"/>
    </source>
</evidence>
<accession>A0A0C5CGY5</accession>
<feature type="chain" id="PRO_5002184212" evidence="2">
    <location>
        <begin position="19"/>
        <end position="552"/>
    </location>
</feature>
<dbReference type="AlphaFoldDB" id="A0A0C5CGY5"/>
<dbReference type="InterPro" id="IPR050309">
    <property type="entry name" value="Type-B_Carboxylest/Lipase"/>
</dbReference>
<sequence length="552" mass="62398">MFFLLILCFLTSITGILTNNITVRTKQGNVIGYRANDGNYFEFYDIPYAGSVSGKARFKGPSDPPKFNGDFKAVDRNILCAQPSPNGPVGVEDCLTLSVFTNDVTTKKPIFLWLHGEEYYNTKDMPRYSYKHLVEANSVFISLNYRLSIFGFLCFRIAEAPGNAGLKDVLKALEWIKNNAVNFGGDPDNVVLMGHGSGAAMVDLITLSPLSKNLVHKAITISGSGIASWAVAFDPENYARRFADRFGYPPSSNKQLAENFMAADANFLRFALNGFTFHNNSVWFAPCVEDKSLPGSVLTDAPINILKSGEYQKIPYISIYVEMEGSMRTEQGNHQQWLEHMQNNFSDFLPVDLKFKDEKQRLDKAKEVREFYFREKAIDVNTFDDFMNYEGDILAKIPVIRGVKARAVRTDNVYLLKFDLRNDVDDMHGTRHGAILNYIFYLESKPVEERARKNFVDRFVAFAMTGTPKGTTDPSDLVWPPFTRNGTKYLQITGQGTRFTQTPSSHPHNLTLEFWKRNLSRFYVSPEVNSGNMILNVGVILLLCQAVLRVVY</sequence>
<name>A0A0C5CGY5_CNAME</name>
<keyword evidence="2" id="KW-0732">Signal</keyword>
<keyword evidence="1" id="KW-0325">Glycoprotein</keyword>
<dbReference type="SUPFAM" id="SSF53474">
    <property type="entry name" value="alpha/beta-Hydrolases"/>
    <property type="match status" value="1"/>
</dbReference>
<dbReference type="ESTHER" id="9neop-a0a0c5cgy5">
    <property type="family name" value="Carb_B_Arthropoda"/>
</dbReference>
<reference evidence="4" key="1">
    <citation type="submission" date="2014-10" db="EMBL/GenBank/DDBJ databases">
        <title>Identification of carboxylesterase genes from the rice leaffolder, Cnaphalocrocis medinalis.</title>
        <authorList>
            <person name="Liu S."/>
        </authorList>
    </citation>
    <scope>NUCLEOTIDE SEQUENCE</scope>
    <source>
        <strain evidence="4">HF</strain>
    </source>
</reference>
<dbReference type="Pfam" id="PF00135">
    <property type="entry name" value="COesterase"/>
    <property type="match status" value="1"/>
</dbReference>
<feature type="signal peptide" evidence="2">
    <location>
        <begin position="1"/>
        <end position="18"/>
    </location>
</feature>
<dbReference type="InterPro" id="IPR002018">
    <property type="entry name" value="CarbesteraseB"/>
</dbReference>
<feature type="domain" description="Carboxylesterase type B" evidence="3">
    <location>
        <begin position="22"/>
        <end position="505"/>
    </location>
</feature>
<dbReference type="EMBL" id="KP001157">
    <property type="protein sequence ID" value="AJN91202.1"/>
    <property type="molecule type" value="mRNA"/>
</dbReference>
<evidence type="ECO:0000256" key="2">
    <source>
        <dbReference type="SAM" id="SignalP"/>
    </source>
</evidence>
<dbReference type="Gene3D" id="3.40.50.1820">
    <property type="entry name" value="alpha/beta hydrolase"/>
    <property type="match status" value="1"/>
</dbReference>
<keyword evidence="4" id="KW-0378">Hydrolase</keyword>
<protein>
    <submittedName>
        <fullName evidence="4">COE11 protein</fullName>
        <ecNumber evidence="4">3.1.1.1</ecNumber>
    </submittedName>
</protein>
<dbReference type="EC" id="3.1.1.1" evidence="4"/>
<organism evidence="4">
    <name type="scientific">Cnaphalocrocis medinalis</name>
    <name type="common">Rice leaffolder moth</name>
    <dbReference type="NCBI Taxonomy" id="437488"/>
    <lineage>
        <taxon>Eukaryota</taxon>
        <taxon>Metazoa</taxon>
        <taxon>Ecdysozoa</taxon>
        <taxon>Arthropoda</taxon>
        <taxon>Hexapoda</taxon>
        <taxon>Insecta</taxon>
        <taxon>Pterygota</taxon>
        <taxon>Neoptera</taxon>
        <taxon>Endopterygota</taxon>
        <taxon>Lepidoptera</taxon>
        <taxon>Glossata</taxon>
        <taxon>Ditrysia</taxon>
        <taxon>Pyraloidea</taxon>
        <taxon>Crambidae</taxon>
        <taxon>Pyraustinae</taxon>
        <taxon>Cnaphalocrocis</taxon>
    </lineage>
</organism>
<proteinExistence type="evidence at transcript level"/>
<dbReference type="InterPro" id="IPR029058">
    <property type="entry name" value="AB_hydrolase_fold"/>
</dbReference>
<dbReference type="PANTHER" id="PTHR11559">
    <property type="entry name" value="CARBOXYLESTERASE"/>
    <property type="match status" value="1"/>
</dbReference>
<gene>
    <name evidence="4" type="primary">COE11</name>
</gene>
<evidence type="ECO:0000256" key="1">
    <source>
        <dbReference type="ARBA" id="ARBA00023180"/>
    </source>
</evidence>
<evidence type="ECO:0000313" key="4">
    <source>
        <dbReference type="EMBL" id="AJN91202.1"/>
    </source>
</evidence>
<dbReference type="GO" id="GO:0106435">
    <property type="term" value="F:carboxylesterase activity"/>
    <property type="evidence" value="ECO:0007669"/>
    <property type="project" value="UniProtKB-EC"/>
</dbReference>